<gene>
    <name evidence="2" type="ORF">TM49_19015</name>
</gene>
<evidence type="ECO:0000313" key="3">
    <source>
        <dbReference type="Proteomes" id="UP000032611"/>
    </source>
</evidence>
<evidence type="ECO:0000313" key="2">
    <source>
        <dbReference type="EMBL" id="AJY47288.1"/>
    </source>
</evidence>
<dbReference type="EMBL" id="CP010803">
    <property type="protein sequence ID" value="AJY47288.1"/>
    <property type="molecule type" value="Genomic_DNA"/>
</dbReference>
<sequence>MIIVLQLLDMPPNSESHPMFQSRTKIRFRRLAGRSSINDAQKEIIMTNNSESNQPDIVHSPVGAEADVESVAEEITSRQISAQTYGGDPVEERKQRLKDIIAELETRTQASERGEDLKPLLEEARSSLEIVETQSARGER</sequence>
<feature type="region of interest" description="Disordered" evidence="1">
    <location>
        <begin position="107"/>
        <end position="140"/>
    </location>
</feature>
<protein>
    <submittedName>
        <fullName evidence="2">Uncharacterized protein</fullName>
    </submittedName>
</protein>
<name>A0A0D5LV77_MAREN</name>
<reference evidence="2 3" key="1">
    <citation type="journal article" date="2015" name="Genome Announc.">
        <title>Complete genome sequence of Martelella endophytica YC6887, which has antifungal activity associated with a halophyte.</title>
        <authorList>
            <person name="Khan A."/>
            <person name="Khan H."/>
            <person name="Chung E.J."/>
            <person name="Hossain M.T."/>
            <person name="Chung Y.R."/>
        </authorList>
    </citation>
    <scope>NUCLEOTIDE SEQUENCE [LARGE SCALE GENOMIC DNA]</scope>
    <source>
        <strain evidence="2">YC6887</strain>
    </source>
</reference>
<feature type="compositionally biased region" description="Basic and acidic residues" evidence="1">
    <location>
        <begin position="107"/>
        <end position="126"/>
    </location>
</feature>
<organism evidence="2 3">
    <name type="scientific">Martelella endophytica</name>
    <dbReference type="NCBI Taxonomy" id="1486262"/>
    <lineage>
        <taxon>Bacteria</taxon>
        <taxon>Pseudomonadati</taxon>
        <taxon>Pseudomonadota</taxon>
        <taxon>Alphaproteobacteria</taxon>
        <taxon>Hyphomicrobiales</taxon>
        <taxon>Aurantimonadaceae</taxon>
        <taxon>Martelella</taxon>
    </lineage>
</organism>
<dbReference type="PATRIC" id="fig|1486262.3.peg.3937"/>
<keyword evidence="3" id="KW-1185">Reference proteome</keyword>
<evidence type="ECO:0000256" key="1">
    <source>
        <dbReference type="SAM" id="MobiDB-lite"/>
    </source>
</evidence>
<accession>A0A0D5LV77</accession>
<proteinExistence type="predicted"/>
<dbReference type="Proteomes" id="UP000032611">
    <property type="component" value="Chromosome"/>
</dbReference>
<dbReference type="AlphaFoldDB" id="A0A0D5LV77"/>
<dbReference type="KEGG" id="mey:TM49_19015"/>
<dbReference type="HOGENOM" id="CLU_1832746_0_0_5"/>